<keyword evidence="2" id="KW-0732">Signal</keyword>
<dbReference type="OMA" id="DAWNYDD"/>
<evidence type="ECO:0000256" key="1">
    <source>
        <dbReference type="SAM" id="MobiDB-lite"/>
    </source>
</evidence>
<name>A0A1D6P426_MAIZE</name>
<accession>A0A1D6P426</accession>
<dbReference type="EMBL" id="CM000785">
    <property type="protein sequence ID" value="AQL04719.1"/>
    <property type="molecule type" value="Genomic_DNA"/>
</dbReference>
<evidence type="ECO:0000313" key="5">
    <source>
        <dbReference type="Proteomes" id="UP000007305"/>
    </source>
</evidence>
<reference evidence="4" key="3">
    <citation type="submission" date="2019-07" db="EMBL/GenBank/DDBJ databases">
        <authorList>
            <person name="Seetharam A."/>
            <person name="Woodhouse M."/>
            <person name="Cannon E."/>
        </authorList>
    </citation>
    <scope>NUCLEOTIDE SEQUENCE [LARGE SCALE GENOMIC DNA]</scope>
    <source>
        <strain evidence="4">cv. B73</strain>
    </source>
</reference>
<feature type="region of interest" description="Disordered" evidence="1">
    <location>
        <begin position="60"/>
        <end position="95"/>
    </location>
</feature>
<gene>
    <name evidence="3" type="ORF">ZEAMMB73_Zm00001d046614</name>
</gene>
<dbReference type="PaxDb" id="4577-AC215302.3_FGP001"/>
<feature type="compositionally biased region" description="Low complexity" evidence="1">
    <location>
        <begin position="67"/>
        <end position="79"/>
    </location>
</feature>
<reference evidence="3" key="2">
    <citation type="submission" date="2015-12" db="EMBL/GenBank/DDBJ databases">
        <title>Update maize B73 reference genome by single molecule sequencing technologies.</title>
        <authorList>
            <consortium name="Maize Genome Sequencing Project"/>
            <person name="Ware D."/>
        </authorList>
    </citation>
    <scope>NUCLEOTIDE SEQUENCE</scope>
    <source>
        <tissue evidence="3">Seedling</tissue>
    </source>
</reference>
<keyword evidence="5" id="KW-1185">Reference proteome</keyword>
<dbReference type="Gramene" id="Zm00001eb387260_T001">
    <property type="protein sequence ID" value="Zm00001eb387260_P001"/>
    <property type="gene ID" value="Zm00001eb387260"/>
</dbReference>
<organism evidence="3">
    <name type="scientific">Zea mays</name>
    <name type="common">Maize</name>
    <dbReference type="NCBI Taxonomy" id="4577"/>
    <lineage>
        <taxon>Eukaryota</taxon>
        <taxon>Viridiplantae</taxon>
        <taxon>Streptophyta</taxon>
        <taxon>Embryophyta</taxon>
        <taxon>Tracheophyta</taxon>
        <taxon>Spermatophyta</taxon>
        <taxon>Magnoliopsida</taxon>
        <taxon>Liliopsida</taxon>
        <taxon>Poales</taxon>
        <taxon>Poaceae</taxon>
        <taxon>PACMAD clade</taxon>
        <taxon>Panicoideae</taxon>
        <taxon>Andropogonodae</taxon>
        <taxon>Andropogoneae</taxon>
        <taxon>Tripsacinae</taxon>
        <taxon>Zea</taxon>
    </lineage>
</organism>
<dbReference type="AlphaFoldDB" id="A0A1D6P426"/>
<dbReference type="EnsemblPlants" id="Zm00001eb387260_T001">
    <property type="protein sequence ID" value="Zm00001eb387260_P001"/>
    <property type="gene ID" value="Zm00001eb387260"/>
</dbReference>
<evidence type="ECO:0000256" key="2">
    <source>
        <dbReference type="SAM" id="SignalP"/>
    </source>
</evidence>
<feature type="signal peptide" evidence="2">
    <location>
        <begin position="1"/>
        <end position="21"/>
    </location>
</feature>
<evidence type="ECO:0000313" key="3">
    <source>
        <dbReference type="EMBL" id="AQL04719.1"/>
    </source>
</evidence>
<sequence length="95" mass="10014">MAPKRTTFSVVLLIAIAVAVASMLSAHATRTLRQEDVNLPVRVASSSSPTTCVTFFDDAPAEEMEADGPSPAAPGPDDAWNYDDDKTPITGPLLL</sequence>
<reference evidence="5" key="1">
    <citation type="journal article" date="2009" name="Science">
        <title>The B73 maize genome: complexity, diversity, and dynamics.</title>
        <authorList>
            <person name="Schnable P.S."/>
            <person name="Ware D."/>
            <person name="Fulton R.S."/>
            <person name="Stein J.C."/>
            <person name="Wei F."/>
            <person name="Pasternak S."/>
            <person name="Liang C."/>
            <person name="Zhang J."/>
            <person name="Fulton L."/>
            <person name="Graves T.A."/>
            <person name="Minx P."/>
            <person name="Reily A.D."/>
            <person name="Courtney L."/>
            <person name="Kruchowski S.S."/>
            <person name="Tomlinson C."/>
            <person name="Strong C."/>
            <person name="Delehaunty K."/>
            <person name="Fronick C."/>
            <person name="Courtney B."/>
            <person name="Rock S.M."/>
            <person name="Belter E."/>
            <person name="Du F."/>
            <person name="Kim K."/>
            <person name="Abbott R.M."/>
            <person name="Cotton M."/>
            <person name="Levy A."/>
            <person name="Marchetto P."/>
            <person name="Ochoa K."/>
            <person name="Jackson S.M."/>
            <person name="Gillam B."/>
            <person name="Chen W."/>
            <person name="Yan L."/>
            <person name="Higginbotham J."/>
            <person name="Cardenas M."/>
            <person name="Waligorski J."/>
            <person name="Applebaum E."/>
            <person name="Phelps L."/>
            <person name="Falcone J."/>
            <person name="Kanchi K."/>
            <person name="Thane T."/>
            <person name="Scimone A."/>
            <person name="Thane N."/>
            <person name="Henke J."/>
            <person name="Wang T."/>
            <person name="Ruppert J."/>
            <person name="Shah N."/>
            <person name="Rotter K."/>
            <person name="Hodges J."/>
            <person name="Ingenthron E."/>
            <person name="Cordes M."/>
            <person name="Kohlberg S."/>
            <person name="Sgro J."/>
            <person name="Delgado B."/>
            <person name="Mead K."/>
            <person name="Chinwalla A."/>
            <person name="Leonard S."/>
            <person name="Crouse K."/>
            <person name="Collura K."/>
            <person name="Kudrna D."/>
            <person name="Currie J."/>
            <person name="He R."/>
            <person name="Angelova A."/>
            <person name="Rajasekar S."/>
            <person name="Mueller T."/>
            <person name="Lomeli R."/>
            <person name="Scara G."/>
            <person name="Ko A."/>
            <person name="Delaney K."/>
            <person name="Wissotski M."/>
            <person name="Lopez G."/>
            <person name="Campos D."/>
            <person name="Braidotti M."/>
            <person name="Ashley E."/>
            <person name="Golser W."/>
            <person name="Kim H."/>
            <person name="Lee S."/>
            <person name="Lin J."/>
            <person name="Dujmic Z."/>
            <person name="Kim W."/>
            <person name="Talag J."/>
            <person name="Zuccolo A."/>
            <person name="Fan C."/>
            <person name="Sebastian A."/>
            <person name="Kramer M."/>
            <person name="Spiegel L."/>
            <person name="Nascimento L."/>
            <person name="Zutavern T."/>
            <person name="Miller B."/>
            <person name="Ambroise C."/>
            <person name="Muller S."/>
            <person name="Spooner W."/>
            <person name="Narechania A."/>
            <person name="Ren L."/>
            <person name="Wei S."/>
            <person name="Kumari S."/>
            <person name="Faga B."/>
            <person name="Levy M.J."/>
            <person name="McMahan L."/>
            <person name="Van Buren P."/>
            <person name="Vaughn M.W."/>
            <person name="Ying K."/>
            <person name="Yeh C.-T."/>
            <person name="Emrich S.J."/>
            <person name="Jia Y."/>
            <person name="Kalyanaraman A."/>
            <person name="Hsia A.-P."/>
            <person name="Barbazuk W.B."/>
            <person name="Baucom R.S."/>
            <person name="Brutnell T.P."/>
            <person name="Carpita N.C."/>
            <person name="Chaparro C."/>
            <person name="Chia J.-M."/>
            <person name="Deragon J.-M."/>
            <person name="Estill J.C."/>
            <person name="Fu Y."/>
            <person name="Jeddeloh J.A."/>
            <person name="Han Y."/>
            <person name="Lee H."/>
            <person name="Li P."/>
            <person name="Lisch D.R."/>
            <person name="Liu S."/>
            <person name="Liu Z."/>
            <person name="Nagel D.H."/>
            <person name="McCann M.C."/>
            <person name="SanMiguel P."/>
            <person name="Myers A.M."/>
            <person name="Nettleton D."/>
            <person name="Nguyen J."/>
            <person name="Penning B.W."/>
            <person name="Ponnala L."/>
            <person name="Schneider K.L."/>
            <person name="Schwartz D.C."/>
            <person name="Sharma A."/>
            <person name="Soderlund C."/>
            <person name="Springer N.M."/>
            <person name="Sun Q."/>
            <person name="Wang H."/>
            <person name="Waterman M."/>
            <person name="Westerman R."/>
            <person name="Wolfgruber T.K."/>
            <person name="Yang L."/>
            <person name="Yu Y."/>
            <person name="Zhang L."/>
            <person name="Zhou S."/>
            <person name="Zhu Q."/>
            <person name="Bennetzen J.L."/>
            <person name="Dawe R.K."/>
            <person name="Jiang J."/>
            <person name="Jiang N."/>
            <person name="Presting G.G."/>
            <person name="Wessler S.R."/>
            <person name="Aluru S."/>
            <person name="Martienssen R.A."/>
            <person name="Clifton S.W."/>
            <person name="McCombie W.R."/>
            <person name="Wing R.A."/>
            <person name="Wilson R.K."/>
        </authorList>
    </citation>
    <scope>NUCLEOTIDE SEQUENCE [LARGE SCALE GENOMIC DNA]</scope>
    <source>
        <strain evidence="5">cv. B73</strain>
    </source>
</reference>
<evidence type="ECO:0000313" key="4">
    <source>
        <dbReference type="EnsemblPlants" id="Zm00001eb387260_P001"/>
    </source>
</evidence>
<protein>
    <submittedName>
        <fullName evidence="3 4">Uncharacterized protein</fullName>
    </submittedName>
</protein>
<reference evidence="4" key="4">
    <citation type="submission" date="2021-05" db="UniProtKB">
        <authorList>
            <consortium name="EnsemblPlants"/>
        </authorList>
    </citation>
    <scope>IDENTIFICATION</scope>
    <source>
        <strain evidence="4">cv. B73</strain>
    </source>
</reference>
<feature type="chain" id="PRO_5010807668" evidence="2">
    <location>
        <begin position="22"/>
        <end position="95"/>
    </location>
</feature>
<dbReference type="Proteomes" id="UP000007305">
    <property type="component" value="Chromosome 9"/>
</dbReference>
<proteinExistence type="predicted"/>